<evidence type="ECO:0000256" key="1">
    <source>
        <dbReference type="ARBA" id="ARBA00001947"/>
    </source>
</evidence>
<dbReference type="InterPro" id="IPR036866">
    <property type="entry name" value="RibonucZ/Hydroxyglut_hydro"/>
</dbReference>
<dbReference type="STRING" id="1318617.MGM1_1250"/>
<sequence length="211" mass="24440">MKKLFSDLIVLNNNNLANNTYVLINNNQCVIIDPSTYENELKSLIDENKYQCVGILLTHGHFDHIMCAFNLANYFGIKIYASANEKEVINKYSCAKELFGINAKIYEEYVTYFNGNNLEVKNFKFNILHTPGHTVGGVIYIYHNYVFSGDTLFIYDVGRWDLPTGDPRELIKSLKLIKSAVHDDQYILCGHDDKYVKFKEVKQLNRYLKQV</sequence>
<dbReference type="Gene3D" id="3.60.15.10">
    <property type="entry name" value="Ribonuclease Z/Hydroxyacylglutathione hydrolase-like"/>
    <property type="match status" value="1"/>
</dbReference>
<feature type="domain" description="Metallo-beta-lactamase" evidence="5">
    <location>
        <begin position="17"/>
        <end position="191"/>
    </location>
</feature>
<accession>A0A097SSD3</accession>
<dbReference type="KEGG" id="mgj:MGM1_1250"/>
<dbReference type="PANTHER" id="PTHR46233:SF3">
    <property type="entry name" value="HYDROXYACYLGLUTATHIONE HYDROLASE GLOC"/>
    <property type="match status" value="1"/>
</dbReference>
<dbReference type="SMART" id="SM00849">
    <property type="entry name" value="Lactamase_B"/>
    <property type="match status" value="1"/>
</dbReference>
<organism evidence="6 7">
    <name type="scientific">Candidatus Malacoplasma girerdii</name>
    <dbReference type="NCBI Taxonomy" id="1318617"/>
    <lineage>
        <taxon>Bacteria</taxon>
        <taxon>Bacillati</taxon>
        <taxon>Mycoplasmatota</taxon>
        <taxon>Mycoplasmoidales</taxon>
        <taxon>Mycoplasmoidaceae</taxon>
        <taxon>Malacoplasma</taxon>
    </lineage>
</organism>
<dbReference type="EMBL" id="CP007711">
    <property type="protein sequence ID" value="AIV03512.1"/>
    <property type="molecule type" value="Genomic_DNA"/>
</dbReference>
<dbReference type="InterPro" id="IPR051453">
    <property type="entry name" value="MBL_Glyoxalase_II"/>
</dbReference>
<dbReference type="InterPro" id="IPR001279">
    <property type="entry name" value="Metallo-B-lactamas"/>
</dbReference>
<dbReference type="GO" id="GO:0046872">
    <property type="term" value="F:metal ion binding"/>
    <property type="evidence" value="ECO:0007669"/>
    <property type="project" value="UniProtKB-KW"/>
</dbReference>
<dbReference type="GO" id="GO:0016787">
    <property type="term" value="F:hydrolase activity"/>
    <property type="evidence" value="ECO:0007669"/>
    <property type="project" value="UniProtKB-KW"/>
</dbReference>
<dbReference type="HOGENOM" id="CLU_030571_5_2_14"/>
<evidence type="ECO:0000256" key="2">
    <source>
        <dbReference type="ARBA" id="ARBA00022723"/>
    </source>
</evidence>
<dbReference type="CDD" id="cd06262">
    <property type="entry name" value="metallo-hydrolase-like_MBL-fold"/>
    <property type="match status" value="1"/>
</dbReference>
<evidence type="ECO:0000313" key="7">
    <source>
        <dbReference type="Proteomes" id="UP000030066"/>
    </source>
</evidence>
<keyword evidence="7" id="KW-1185">Reference proteome</keyword>
<keyword evidence="4" id="KW-0862">Zinc</keyword>
<dbReference type="AlphaFoldDB" id="A0A097SSD3"/>
<comment type="cofactor">
    <cofactor evidence="1">
        <name>Zn(2+)</name>
        <dbReference type="ChEBI" id="CHEBI:29105"/>
    </cofactor>
</comment>
<dbReference type="eggNOG" id="COG0491">
    <property type="taxonomic scope" value="Bacteria"/>
</dbReference>
<evidence type="ECO:0000256" key="4">
    <source>
        <dbReference type="ARBA" id="ARBA00022833"/>
    </source>
</evidence>
<evidence type="ECO:0000313" key="6">
    <source>
        <dbReference type="EMBL" id="AIV03512.1"/>
    </source>
</evidence>
<keyword evidence="3" id="KW-0378">Hydrolase</keyword>
<dbReference type="Pfam" id="PF00753">
    <property type="entry name" value="Lactamase_B"/>
    <property type="match status" value="1"/>
</dbReference>
<gene>
    <name evidence="6" type="ORF">MGM1_1250</name>
</gene>
<protein>
    <submittedName>
        <fullName evidence="6">Metallo-beta-lactamase family protein</fullName>
    </submittedName>
</protein>
<evidence type="ECO:0000259" key="5">
    <source>
        <dbReference type="SMART" id="SM00849"/>
    </source>
</evidence>
<evidence type="ECO:0000256" key="3">
    <source>
        <dbReference type="ARBA" id="ARBA00022801"/>
    </source>
</evidence>
<dbReference type="SUPFAM" id="SSF56281">
    <property type="entry name" value="Metallo-hydrolase/oxidoreductase"/>
    <property type="match status" value="1"/>
</dbReference>
<dbReference type="PANTHER" id="PTHR46233">
    <property type="entry name" value="HYDROXYACYLGLUTATHIONE HYDROLASE GLOC"/>
    <property type="match status" value="1"/>
</dbReference>
<name>A0A097SSD3_9BACT</name>
<reference evidence="6 7" key="1">
    <citation type="journal article" date="2014" name="PLoS ONE">
        <title>An emerging Mycoplasma associated with trichomoniasis, vaginal infection and disease.</title>
        <authorList>
            <consortium name="Vaginal Microbiome Consortium"/>
            <person name="Fettweis J.M."/>
            <person name="Serrano M.G."/>
            <person name="Huang B."/>
            <person name="Brooks J.P."/>
            <person name="Glascock A.L."/>
            <person name="Sheth N.U."/>
            <person name="Strauss J.F.III."/>
            <person name="Jefferson K.K."/>
            <person name="Buck G.A."/>
        </authorList>
    </citation>
    <scope>NUCLEOTIDE SEQUENCE [LARGE SCALE GENOMIC DNA]</scope>
    <source>
        <strain evidence="6 7">VCU_M1</strain>
    </source>
</reference>
<keyword evidence="2" id="KW-0479">Metal-binding</keyword>
<proteinExistence type="predicted"/>
<dbReference type="Proteomes" id="UP000030066">
    <property type="component" value="Chromosome"/>
</dbReference>